<accession>A0A549SRM5</accession>
<sequence length="64" mass="7311">MVFRLIEQLRNRSDLAEPTGTYPDGAFPAMRSVGLANEHPRLRKSYERDLAAARRLADMVPVFH</sequence>
<dbReference type="Proteomes" id="UP000316801">
    <property type="component" value="Unassembled WGS sequence"/>
</dbReference>
<keyword evidence="2" id="KW-1185">Reference proteome</keyword>
<dbReference type="RefSeq" id="WP_143127682.1">
    <property type="nucleotide sequence ID" value="NZ_VJMG01000083.1"/>
</dbReference>
<protein>
    <submittedName>
        <fullName evidence="1">Uncharacterized protein</fullName>
    </submittedName>
</protein>
<dbReference type="EMBL" id="VJMG01000083">
    <property type="protein sequence ID" value="TRL32261.1"/>
    <property type="molecule type" value="Genomic_DNA"/>
</dbReference>
<proteinExistence type="predicted"/>
<reference evidence="1 2" key="1">
    <citation type="submission" date="2019-07" db="EMBL/GenBank/DDBJ databases">
        <title>Ln-dependent methylotrophs.</title>
        <authorList>
            <person name="Tani A."/>
        </authorList>
    </citation>
    <scope>NUCLEOTIDE SEQUENCE [LARGE SCALE GENOMIC DNA]</scope>
    <source>
        <strain evidence="1 2">SM12</strain>
    </source>
</reference>
<evidence type="ECO:0000313" key="1">
    <source>
        <dbReference type="EMBL" id="TRL32261.1"/>
    </source>
</evidence>
<name>A0A549SRM5_9HYPH</name>
<gene>
    <name evidence="1" type="ORF">FNA46_23650</name>
</gene>
<evidence type="ECO:0000313" key="2">
    <source>
        <dbReference type="Proteomes" id="UP000316801"/>
    </source>
</evidence>
<comment type="caution">
    <text evidence="1">The sequence shown here is derived from an EMBL/GenBank/DDBJ whole genome shotgun (WGS) entry which is preliminary data.</text>
</comment>
<organism evidence="1 2">
    <name type="scientific">Rhizobium straminoryzae</name>
    <dbReference type="NCBI Taxonomy" id="1387186"/>
    <lineage>
        <taxon>Bacteria</taxon>
        <taxon>Pseudomonadati</taxon>
        <taxon>Pseudomonadota</taxon>
        <taxon>Alphaproteobacteria</taxon>
        <taxon>Hyphomicrobiales</taxon>
        <taxon>Rhizobiaceae</taxon>
        <taxon>Rhizobium/Agrobacterium group</taxon>
        <taxon>Rhizobium</taxon>
    </lineage>
</organism>
<dbReference type="AlphaFoldDB" id="A0A549SRM5"/>